<keyword evidence="14 18" id="KW-0472">Membrane</keyword>
<evidence type="ECO:0000256" key="6">
    <source>
        <dbReference type="ARBA" id="ARBA00022519"/>
    </source>
</evidence>
<dbReference type="NCBIfam" id="TIGR03423">
    <property type="entry name" value="pbp2_mrdA"/>
    <property type="match status" value="1"/>
</dbReference>
<comment type="subcellular location">
    <subcellularLocation>
        <location evidence="2">Cell membrane</location>
    </subcellularLocation>
    <subcellularLocation>
        <location evidence="1">Membrane</location>
        <topology evidence="1">Single-pass membrane protein</topology>
    </subcellularLocation>
</comment>
<evidence type="ECO:0000256" key="13">
    <source>
        <dbReference type="ARBA" id="ARBA00022989"/>
    </source>
</evidence>
<evidence type="ECO:0000313" key="22">
    <source>
        <dbReference type="Proteomes" id="UP000034135"/>
    </source>
</evidence>
<evidence type="ECO:0000256" key="11">
    <source>
        <dbReference type="ARBA" id="ARBA00022960"/>
    </source>
</evidence>
<dbReference type="GO" id="GO:0009252">
    <property type="term" value="P:peptidoglycan biosynthetic process"/>
    <property type="evidence" value="ECO:0007669"/>
    <property type="project" value="UniProtKB-KW"/>
</dbReference>
<evidence type="ECO:0000256" key="8">
    <source>
        <dbReference type="ARBA" id="ARBA00022692"/>
    </source>
</evidence>
<evidence type="ECO:0000256" key="15">
    <source>
        <dbReference type="ARBA" id="ARBA00023251"/>
    </source>
</evidence>
<dbReference type="EMBL" id="LCEB01000019">
    <property type="protein sequence ID" value="KKS64727.1"/>
    <property type="molecule type" value="Genomic_DNA"/>
</dbReference>
<dbReference type="EC" id="3.5.2.6" evidence="4 17"/>
<dbReference type="InterPro" id="IPR017790">
    <property type="entry name" value="Penicillin-binding_protein_2"/>
</dbReference>
<evidence type="ECO:0000256" key="14">
    <source>
        <dbReference type="ARBA" id="ARBA00023136"/>
    </source>
</evidence>
<dbReference type="Proteomes" id="UP000034135">
    <property type="component" value="Unassembled WGS sequence"/>
</dbReference>
<evidence type="ECO:0000256" key="3">
    <source>
        <dbReference type="ARBA" id="ARBA00007898"/>
    </source>
</evidence>
<dbReference type="PATRIC" id="fig|1618420.3.peg.243"/>
<evidence type="ECO:0000256" key="18">
    <source>
        <dbReference type="SAM" id="Phobius"/>
    </source>
</evidence>
<evidence type="ECO:0000256" key="7">
    <source>
        <dbReference type="ARBA" id="ARBA00022670"/>
    </source>
</evidence>
<gene>
    <name evidence="21" type="ORF">UV33_C0019G0002</name>
</gene>
<evidence type="ECO:0000256" key="10">
    <source>
        <dbReference type="ARBA" id="ARBA00022801"/>
    </source>
</evidence>
<dbReference type="GO" id="GO:0008360">
    <property type="term" value="P:regulation of cell shape"/>
    <property type="evidence" value="ECO:0007669"/>
    <property type="project" value="UniProtKB-KW"/>
</dbReference>
<keyword evidence="16" id="KW-0961">Cell wall biogenesis/degradation</keyword>
<dbReference type="GO" id="GO:0017001">
    <property type="term" value="P:antibiotic catabolic process"/>
    <property type="evidence" value="ECO:0007669"/>
    <property type="project" value="InterPro"/>
</dbReference>
<protein>
    <recommendedName>
        <fullName evidence="4 17">Beta-lactamase</fullName>
        <ecNumber evidence="4 17">3.5.2.6</ecNumber>
    </recommendedName>
</protein>
<keyword evidence="12" id="KW-0573">Peptidoglycan synthesis</keyword>
<dbReference type="PANTHER" id="PTHR30627">
    <property type="entry name" value="PEPTIDOGLYCAN D,D-TRANSPEPTIDASE"/>
    <property type="match status" value="1"/>
</dbReference>
<keyword evidence="5" id="KW-1003">Cell membrane</keyword>
<dbReference type="Gene3D" id="3.40.710.10">
    <property type="entry name" value="DD-peptidase/beta-lactamase superfamily"/>
    <property type="match status" value="1"/>
</dbReference>
<dbReference type="GO" id="GO:0005886">
    <property type="term" value="C:plasma membrane"/>
    <property type="evidence" value="ECO:0007669"/>
    <property type="project" value="UniProtKB-SubCell"/>
</dbReference>
<reference evidence="21 22" key="1">
    <citation type="journal article" date="2015" name="Nature">
        <title>rRNA introns, odd ribosomes, and small enigmatic genomes across a large radiation of phyla.</title>
        <authorList>
            <person name="Brown C.T."/>
            <person name="Hug L.A."/>
            <person name="Thomas B.C."/>
            <person name="Sharon I."/>
            <person name="Castelle C.J."/>
            <person name="Singh A."/>
            <person name="Wilkins M.J."/>
            <person name="Williams K.H."/>
            <person name="Banfield J.F."/>
        </authorList>
    </citation>
    <scope>NUCLEOTIDE SEQUENCE [LARGE SCALE GENOMIC DNA]</scope>
</reference>
<dbReference type="Pfam" id="PF00905">
    <property type="entry name" value="Transpeptidase"/>
    <property type="match status" value="1"/>
</dbReference>
<dbReference type="GO" id="GO:0008658">
    <property type="term" value="F:penicillin binding"/>
    <property type="evidence" value="ECO:0007669"/>
    <property type="project" value="InterPro"/>
</dbReference>
<dbReference type="Pfam" id="PF03717">
    <property type="entry name" value="PBP_dimer"/>
    <property type="match status" value="2"/>
</dbReference>
<keyword evidence="15 17" id="KW-0046">Antibiotic resistance</keyword>
<dbReference type="Gene3D" id="3.90.1310.10">
    <property type="entry name" value="Penicillin-binding protein 2a (Domain 2)"/>
    <property type="match status" value="1"/>
</dbReference>
<evidence type="ECO:0000256" key="2">
    <source>
        <dbReference type="ARBA" id="ARBA00004236"/>
    </source>
</evidence>
<dbReference type="GO" id="GO:0071972">
    <property type="term" value="F:peptidoglycan L,D-transpeptidase activity"/>
    <property type="evidence" value="ECO:0007669"/>
    <property type="project" value="TreeGrafter"/>
</dbReference>
<evidence type="ECO:0000256" key="9">
    <source>
        <dbReference type="ARBA" id="ARBA00022729"/>
    </source>
</evidence>
<keyword evidence="8 18" id="KW-0812">Transmembrane</keyword>
<evidence type="ECO:0000256" key="16">
    <source>
        <dbReference type="ARBA" id="ARBA00023316"/>
    </source>
</evidence>
<evidence type="ECO:0000259" key="20">
    <source>
        <dbReference type="Pfam" id="PF03717"/>
    </source>
</evidence>
<name>A0A0G1AUN1_9BACT</name>
<evidence type="ECO:0000256" key="1">
    <source>
        <dbReference type="ARBA" id="ARBA00004167"/>
    </source>
</evidence>
<accession>A0A0G1AUN1</accession>
<dbReference type="InterPro" id="IPR036138">
    <property type="entry name" value="PBP_dimer_sf"/>
</dbReference>
<feature type="transmembrane region" description="Helical" evidence="18">
    <location>
        <begin position="57"/>
        <end position="76"/>
    </location>
</feature>
<dbReference type="InterPro" id="IPR050515">
    <property type="entry name" value="Beta-lactam/transpept"/>
</dbReference>
<comment type="catalytic activity">
    <reaction evidence="17">
        <text>a beta-lactam + H2O = a substituted beta-amino acid</text>
        <dbReference type="Rhea" id="RHEA:20401"/>
        <dbReference type="ChEBI" id="CHEBI:15377"/>
        <dbReference type="ChEBI" id="CHEBI:35627"/>
        <dbReference type="ChEBI" id="CHEBI:140347"/>
        <dbReference type="EC" id="3.5.2.6"/>
    </reaction>
</comment>
<evidence type="ECO:0000259" key="19">
    <source>
        <dbReference type="Pfam" id="PF00905"/>
    </source>
</evidence>
<proteinExistence type="inferred from homology"/>
<comment type="caution">
    <text evidence="21">The sequence shown here is derived from an EMBL/GenBank/DDBJ whole genome shotgun (WGS) entry which is preliminary data.</text>
</comment>
<dbReference type="AlphaFoldDB" id="A0A0G1AUN1"/>
<dbReference type="InterPro" id="IPR005311">
    <property type="entry name" value="PBP_dimer"/>
</dbReference>
<keyword evidence="10 17" id="KW-0378">Hydrolase</keyword>
<feature type="domain" description="Penicillin-binding protein transpeptidase" evidence="19">
    <location>
        <begin position="264"/>
        <end position="592"/>
    </location>
</feature>
<keyword evidence="6" id="KW-0997">Cell inner membrane</keyword>
<evidence type="ECO:0000256" key="5">
    <source>
        <dbReference type="ARBA" id="ARBA00022475"/>
    </source>
</evidence>
<dbReference type="InterPro" id="IPR001460">
    <property type="entry name" value="PCN-bd_Tpept"/>
</dbReference>
<organism evidence="21 22">
    <name type="scientific">Candidatus Daviesbacteria bacterium GW2011_GWA1_42_6</name>
    <dbReference type="NCBI Taxonomy" id="1618420"/>
    <lineage>
        <taxon>Bacteria</taxon>
        <taxon>Candidatus Daviesiibacteriota</taxon>
    </lineage>
</organism>
<dbReference type="GO" id="GO:0006508">
    <property type="term" value="P:proteolysis"/>
    <property type="evidence" value="ECO:0007669"/>
    <property type="project" value="UniProtKB-KW"/>
</dbReference>
<dbReference type="GO" id="GO:0046677">
    <property type="term" value="P:response to antibiotic"/>
    <property type="evidence" value="ECO:0007669"/>
    <property type="project" value="UniProtKB-UniRule"/>
</dbReference>
<feature type="domain" description="Penicillin-binding protein dimerisation" evidence="20">
    <location>
        <begin position="100"/>
        <end position="125"/>
    </location>
</feature>
<dbReference type="SUPFAM" id="SSF56519">
    <property type="entry name" value="Penicillin binding protein dimerisation domain"/>
    <property type="match status" value="1"/>
</dbReference>
<dbReference type="InterPro" id="IPR002137">
    <property type="entry name" value="Beta-lactam_class-D_AS"/>
</dbReference>
<dbReference type="GO" id="GO:0008800">
    <property type="term" value="F:beta-lactamase activity"/>
    <property type="evidence" value="ECO:0007669"/>
    <property type="project" value="UniProtKB-UniRule"/>
</dbReference>
<keyword evidence="21" id="KW-0808">Transferase</keyword>
<keyword evidence="13 18" id="KW-1133">Transmembrane helix</keyword>
<keyword evidence="9" id="KW-0732">Signal</keyword>
<dbReference type="PANTHER" id="PTHR30627:SF2">
    <property type="entry name" value="PEPTIDOGLYCAN D,D-TRANSPEPTIDASE MRDA"/>
    <property type="match status" value="1"/>
</dbReference>
<dbReference type="GO" id="GO:0071555">
    <property type="term" value="P:cell wall organization"/>
    <property type="evidence" value="ECO:0007669"/>
    <property type="project" value="UniProtKB-KW"/>
</dbReference>
<dbReference type="GO" id="GO:0016740">
    <property type="term" value="F:transferase activity"/>
    <property type="evidence" value="ECO:0007669"/>
    <property type="project" value="UniProtKB-KW"/>
</dbReference>
<sequence length="621" mass="68275">MRTRKRKLGLAFKDELSKVNRPFGHFGRASKDPEWQDNFLPNFTPEEETEKVSPWRLVVLACVFLVVFFGLFLRLFHLQVVQGKENRELADSNRIQIKAIHAPRGVIYDRNGKILAENNPGFRLKEEFISRDEALSLEAKGNRATDELEVDAIRYYPLGPVTAHILGYVGQISPEELKDTKYTGYRMGDRIGRSGIEQVYETFLRGKDGAEIIEVDASGKKLRSLRKVDPIPGKNIYLAIDADLQKVAFESLKSGLEKVNSCCGAVVGVSPKNGEVLVLASLPSFDGNAFTDPKRNEEVGGYFNDPLSPMLNRAISGTYPPGSTFKIATALAGLSSGKITAQTQIEDTGIMYLGSFSFANWYFTEYGRKEGMVDIIKALQRSNDIFFYRVGQMVGEKVLGETAVKIGMGKKLGIDLPGEEGGLIPDNAWKEENIGESWYPGDSLHMAIGQGFVLATPLQILTATAFVADDGNLIQPHLVTKITQPGSTDAIVKQFRFERVVKDIFSKEEVGLVKQGLSTVPKDGGTAWPFFGFSIPTAGKTGTAEFGDPKNRTHAWYTSYAPADNPQIALTVLVEAGGEGSNTSAPIAKDIYTWYFNTDKGNIKSLDNYAIATESAKTLGE</sequence>
<evidence type="ECO:0000256" key="17">
    <source>
        <dbReference type="RuleBase" id="RU361140"/>
    </source>
</evidence>
<keyword evidence="7" id="KW-0645">Protease</keyword>
<evidence type="ECO:0000256" key="4">
    <source>
        <dbReference type="ARBA" id="ARBA00012865"/>
    </source>
</evidence>
<evidence type="ECO:0000256" key="12">
    <source>
        <dbReference type="ARBA" id="ARBA00022984"/>
    </source>
</evidence>
<keyword evidence="11" id="KW-0133">Cell shape</keyword>
<comment type="similarity">
    <text evidence="3 17">Belongs to the class-D beta-lactamase family.</text>
</comment>
<dbReference type="InterPro" id="IPR012338">
    <property type="entry name" value="Beta-lactam/transpept-like"/>
</dbReference>
<dbReference type="SUPFAM" id="SSF56601">
    <property type="entry name" value="beta-lactamase/transpeptidase-like"/>
    <property type="match status" value="1"/>
</dbReference>
<feature type="domain" description="Penicillin-binding protein dimerisation" evidence="20">
    <location>
        <begin position="147"/>
        <end position="224"/>
    </location>
</feature>
<evidence type="ECO:0000313" key="21">
    <source>
        <dbReference type="EMBL" id="KKS64727.1"/>
    </source>
</evidence>
<dbReference type="GO" id="GO:0009002">
    <property type="term" value="F:serine-type D-Ala-D-Ala carboxypeptidase activity"/>
    <property type="evidence" value="ECO:0007669"/>
    <property type="project" value="InterPro"/>
</dbReference>
<dbReference type="PROSITE" id="PS00337">
    <property type="entry name" value="BETA_LACTAMASE_D"/>
    <property type="match status" value="1"/>
</dbReference>